<dbReference type="InterPro" id="IPR047216">
    <property type="entry name" value="Endonuclease_DUF559_bact"/>
</dbReference>
<dbReference type="SUPFAM" id="SSF52980">
    <property type="entry name" value="Restriction endonuclease-like"/>
    <property type="match status" value="1"/>
</dbReference>
<dbReference type="PANTHER" id="PTHR38590:SF1">
    <property type="entry name" value="BLL0828 PROTEIN"/>
    <property type="match status" value="1"/>
</dbReference>
<dbReference type="Proteomes" id="UP000521868">
    <property type="component" value="Unassembled WGS sequence"/>
</dbReference>
<comment type="caution">
    <text evidence="2">The sequence shown here is derived from an EMBL/GenBank/DDBJ whole genome shotgun (WGS) entry which is preliminary data.</text>
</comment>
<organism evidence="2 3">
    <name type="scientific">Ramlibacter lithotrophicus</name>
    <dbReference type="NCBI Taxonomy" id="2606681"/>
    <lineage>
        <taxon>Bacteria</taxon>
        <taxon>Pseudomonadati</taxon>
        <taxon>Pseudomonadota</taxon>
        <taxon>Betaproteobacteria</taxon>
        <taxon>Burkholderiales</taxon>
        <taxon>Comamonadaceae</taxon>
        <taxon>Ramlibacter</taxon>
    </lineage>
</organism>
<proteinExistence type="predicted"/>
<reference evidence="2 3" key="1">
    <citation type="journal article" date="2020" name="Nature">
        <title>Bacterial chemolithoautotrophy via manganese oxidation.</title>
        <authorList>
            <person name="Yu H."/>
            <person name="Leadbetter J.R."/>
        </authorList>
    </citation>
    <scope>NUCLEOTIDE SEQUENCE [LARGE SCALE GENOMIC DNA]</scope>
    <source>
        <strain evidence="2 3">RBP-1</strain>
    </source>
</reference>
<gene>
    <name evidence="2" type="ORF">RAMLITH_11070</name>
</gene>
<keyword evidence="3" id="KW-1185">Reference proteome</keyword>
<sequence>MQHQSTPTAQRHARSLRAGMTDSERALWFGLRREQLGVKFRRQHPIGNFIADFACLDPKLVVELDGSQHLEQAAYDVRRDRFLRENGFIVLRFPTDAPLTNLEGVRAAILEQLKVLAGGAPIPAFPQRGKE</sequence>
<dbReference type="Pfam" id="PF04480">
    <property type="entry name" value="DUF559"/>
    <property type="match status" value="1"/>
</dbReference>
<dbReference type="Gene3D" id="3.40.960.10">
    <property type="entry name" value="VSR Endonuclease"/>
    <property type="match status" value="1"/>
</dbReference>
<name>A0A7X6DFS3_9BURK</name>
<dbReference type="InterPro" id="IPR011335">
    <property type="entry name" value="Restrct_endonuc-II-like"/>
</dbReference>
<evidence type="ECO:0000259" key="1">
    <source>
        <dbReference type="Pfam" id="PF04480"/>
    </source>
</evidence>
<evidence type="ECO:0000313" key="2">
    <source>
        <dbReference type="EMBL" id="NKE66362.1"/>
    </source>
</evidence>
<dbReference type="AlphaFoldDB" id="A0A7X6DFS3"/>
<dbReference type="PANTHER" id="PTHR38590">
    <property type="entry name" value="BLL0828 PROTEIN"/>
    <property type="match status" value="1"/>
</dbReference>
<dbReference type="EMBL" id="VTOX01000003">
    <property type="protein sequence ID" value="NKE66362.1"/>
    <property type="molecule type" value="Genomic_DNA"/>
</dbReference>
<dbReference type="CDD" id="cd01038">
    <property type="entry name" value="Endonuclease_DUF559"/>
    <property type="match status" value="1"/>
</dbReference>
<dbReference type="RefSeq" id="WP_168107472.1">
    <property type="nucleotide sequence ID" value="NZ_VTOX01000003.1"/>
</dbReference>
<evidence type="ECO:0000313" key="3">
    <source>
        <dbReference type="Proteomes" id="UP000521868"/>
    </source>
</evidence>
<accession>A0A7X6DFS3</accession>
<dbReference type="InterPro" id="IPR007569">
    <property type="entry name" value="DUF559"/>
</dbReference>
<protein>
    <submittedName>
        <fullName evidence="2">DUF559 domain-containing protein</fullName>
    </submittedName>
</protein>
<feature type="domain" description="DUF559" evidence="1">
    <location>
        <begin position="10"/>
        <end position="113"/>
    </location>
</feature>